<keyword evidence="4" id="KW-1185">Reference proteome</keyword>
<organism evidence="3 4">
    <name type="scientific">Lentzea roselyniae</name>
    <dbReference type="NCBI Taxonomy" id="531940"/>
    <lineage>
        <taxon>Bacteria</taxon>
        <taxon>Bacillati</taxon>
        <taxon>Actinomycetota</taxon>
        <taxon>Actinomycetes</taxon>
        <taxon>Pseudonocardiales</taxon>
        <taxon>Pseudonocardiaceae</taxon>
        <taxon>Lentzea</taxon>
    </lineage>
</organism>
<dbReference type="InterPro" id="IPR036291">
    <property type="entry name" value="NAD(P)-bd_dom_sf"/>
</dbReference>
<sequence>MPESTVLVVGGAGFIGSNLVRYWLRKHPRDRVVSLTSGRRVSPGHTGAQDVVCDLGEPDGLKQVLTEQSVDIVINCGGWSDNGRAVRDPLACFEANVARCMAVLEACRTTGVRHYHQVSSAEVYGDLSVAAGVDESAPLRPLTPYSSTKAAADQLALSYGHTYGLAVTITLSSNNYGPAQLPEKVIPRFVTRALLGLTLPVFESPGSSREWLHVRDHCRAIDRIISAGTPGERYNVGGGVNAGAHEIADAVLDFLGLPADRKVTVPARPALLNRTAVDSTKVRTEVGWRPEKDFAAGLKETIQWYVDNRDWWLPHVEAQGEK</sequence>
<name>A0ABP7CGF2_9PSEU</name>
<reference evidence="4" key="1">
    <citation type="journal article" date="2019" name="Int. J. Syst. Evol. Microbiol.">
        <title>The Global Catalogue of Microorganisms (GCM) 10K type strain sequencing project: providing services to taxonomists for standard genome sequencing and annotation.</title>
        <authorList>
            <consortium name="The Broad Institute Genomics Platform"/>
            <consortium name="The Broad Institute Genome Sequencing Center for Infectious Disease"/>
            <person name="Wu L."/>
            <person name="Ma J."/>
        </authorList>
    </citation>
    <scope>NUCLEOTIDE SEQUENCE [LARGE SCALE GENOMIC DNA]</scope>
    <source>
        <strain evidence="4">JCM 17494</strain>
    </source>
</reference>
<evidence type="ECO:0000256" key="1">
    <source>
        <dbReference type="ARBA" id="ARBA00007637"/>
    </source>
</evidence>
<dbReference type="Gene3D" id="3.90.25.10">
    <property type="entry name" value="UDP-galactose 4-epimerase, domain 1"/>
    <property type="match status" value="1"/>
</dbReference>
<dbReference type="PANTHER" id="PTHR43000">
    <property type="entry name" value="DTDP-D-GLUCOSE 4,6-DEHYDRATASE-RELATED"/>
    <property type="match status" value="1"/>
</dbReference>
<proteinExistence type="inferred from homology"/>
<dbReference type="Proteomes" id="UP001500711">
    <property type="component" value="Unassembled WGS sequence"/>
</dbReference>
<protein>
    <submittedName>
        <fullName evidence="3">dTDP-glucose 4,6-dehydratase</fullName>
    </submittedName>
</protein>
<gene>
    <name evidence="3" type="primary">rfbB_2</name>
    <name evidence="3" type="ORF">GCM10022267_87610</name>
</gene>
<dbReference type="Pfam" id="PF01370">
    <property type="entry name" value="Epimerase"/>
    <property type="match status" value="1"/>
</dbReference>
<feature type="domain" description="NAD-dependent epimerase/dehydratase" evidence="2">
    <location>
        <begin position="6"/>
        <end position="237"/>
    </location>
</feature>
<evidence type="ECO:0000259" key="2">
    <source>
        <dbReference type="Pfam" id="PF01370"/>
    </source>
</evidence>
<comment type="caution">
    <text evidence="3">The sequence shown here is derived from an EMBL/GenBank/DDBJ whole genome shotgun (WGS) entry which is preliminary data.</text>
</comment>
<comment type="similarity">
    <text evidence="1">Belongs to the NAD(P)-dependent epimerase/dehydratase family.</text>
</comment>
<dbReference type="RefSeq" id="WP_346137082.1">
    <property type="nucleotide sequence ID" value="NZ_BAABBE010000059.1"/>
</dbReference>
<accession>A0ABP7CGF2</accession>
<dbReference type="Gene3D" id="3.40.50.720">
    <property type="entry name" value="NAD(P)-binding Rossmann-like Domain"/>
    <property type="match status" value="1"/>
</dbReference>
<evidence type="ECO:0000313" key="4">
    <source>
        <dbReference type="Proteomes" id="UP001500711"/>
    </source>
</evidence>
<dbReference type="SUPFAM" id="SSF51735">
    <property type="entry name" value="NAD(P)-binding Rossmann-fold domains"/>
    <property type="match status" value="1"/>
</dbReference>
<dbReference type="EMBL" id="BAABBE010000059">
    <property type="protein sequence ID" value="GAA3687215.1"/>
    <property type="molecule type" value="Genomic_DNA"/>
</dbReference>
<evidence type="ECO:0000313" key="3">
    <source>
        <dbReference type="EMBL" id="GAA3687215.1"/>
    </source>
</evidence>
<dbReference type="InterPro" id="IPR001509">
    <property type="entry name" value="Epimerase_deHydtase"/>
</dbReference>